<comment type="caution">
    <text evidence="8">The sequence shown here is derived from an EMBL/GenBank/DDBJ whole genome shotgun (WGS) entry which is preliminary data.</text>
</comment>
<evidence type="ECO:0000256" key="2">
    <source>
        <dbReference type="ARBA" id="ARBA00023015"/>
    </source>
</evidence>
<dbReference type="InterPro" id="IPR013249">
    <property type="entry name" value="RNA_pol_sigma70_r4_t2"/>
</dbReference>
<keyword evidence="9" id="KW-1185">Reference proteome</keyword>
<evidence type="ECO:0000313" key="9">
    <source>
        <dbReference type="Proteomes" id="UP001597277"/>
    </source>
</evidence>
<name>A0ABW4L381_9MICO</name>
<dbReference type="Pfam" id="PF20239">
    <property type="entry name" value="DUF6596"/>
    <property type="match status" value="1"/>
</dbReference>
<protein>
    <submittedName>
        <fullName evidence="8">RNA polymerase sigma factor</fullName>
    </submittedName>
</protein>
<keyword evidence="2" id="KW-0805">Transcription regulation</keyword>
<feature type="domain" description="DUF6596" evidence="7">
    <location>
        <begin position="178"/>
        <end position="278"/>
    </location>
</feature>
<evidence type="ECO:0000259" key="6">
    <source>
        <dbReference type="Pfam" id="PF08281"/>
    </source>
</evidence>
<evidence type="ECO:0000256" key="3">
    <source>
        <dbReference type="ARBA" id="ARBA00023082"/>
    </source>
</evidence>
<evidence type="ECO:0000259" key="5">
    <source>
        <dbReference type="Pfam" id="PF04542"/>
    </source>
</evidence>
<dbReference type="RefSeq" id="WP_388004307.1">
    <property type="nucleotide sequence ID" value="NZ_JBHUEE010000003.1"/>
</dbReference>
<evidence type="ECO:0000256" key="4">
    <source>
        <dbReference type="ARBA" id="ARBA00023163"/>
    </source>
</evidence>
<evidence type="ECO:0000256" key="1">
    <source>
        <dbReference type="ARBA" id="ARBA00010641"/>
    </source>
</evidence>
<accession>A0ABW4L381</accession>
<feature type="domain" description="RNA polymerase sigma-70 region 2" evidence="5">
    <location>
        <begin position="14"/>
        <end position="72"/>
    </location>
</feature>
<evidence type="ECO:0000313" key="8">
    <source>
        <dbReference type="EMBL" id="MFD1717632.1"/>
    </source>
</evidence>
<dbReference type="Pfam" id="PF04542">
    <property type="entry name" value="Sigma70_r2"/>
    <property type="match status" value="1"/>
</dbReference>
<dbReference type="PANTHER" id="PTHR47756">
    <property type="entry name" value="BLL6612 PROTEIN-RELATED"/>
    <property type="match status" value="1"/>
</dbReference>
<dbReference type="Pfam" id="PF08281">
    <property type="entry name" value="Sigma70_r4_2"/>
    <property type="match status" value="1"/>
</dbReference>
<keyword evidence="4" id="KW-0804">Transcription</keyword>
<gene>
    <name evidence="8" type="ORF">ACFSE6_07295</name>
</gene>
<dbReference type="SUPFAM" id="SSF88659">
    <property type="entry name" value="Sigma3 and sigma4 domains of RNA polymerase sigma factors"/>
    <property type="match status" value="1"/>
</dbReference>
<reference evidence="9" key="1">
    <citation type="journal article" date="2019" name="Int. J. Syst. Evol. Microbiol.">
        <title>The Global Catalogue of Microorganisms (GCM) 10K type strain sequencing project: providing services to taxonomists for standard genome sequencing and annotation.</title>
        <authorList>
            <consortium name="The Broad Institute Genomics Platform"/>
            <consortium name="The Broad Institute Genome Sequencing Center for Infectious Disease"/>
            <person name="Wu L."/>
            <person name="Ma J."/>
        </authorList>
    </citation>
    <scope>NUCLEOTIDE SEQUENCE [LARGE SCALE GENOMIC DNA]</scope>
    <source>
        <strain evidence="9">JCM 17130</strain>
    </source>
</reference>
<dbReference type="InterPro" id="IPR007627">
    <property type="entry name" value="RNA_pol_sigma70_r2"/>
</dbReference>
<feature type="domain" description="RNA polymerase sigma factor 70 region 4 type 2" evidence="6">
    <location>
        <begin position="111"/>
        <end position="162"/>
    </location>
</feature>
<organism evidence="8 9">
    <name type="scientific">Georgenia deserti</name>
    <dbReference type="NCBI Taxonomy" id="2093781"/>
    <lineage>
        <taxon>Bacteria</taxon>
        <taxon>Bacillati</taxon>
        <taxon>Actinomycetota</taxon>
        <taxon>Actinomycetes</taxon>
        <taxon>Micrococcales</taxon>
        <taxon>Bogoriellaceae</taxon>
        <taxon>Georgenia</taxon>
    </lineage>
</organism>
<dbReference type="PANTHER" id="PTHR47756:SF2">
    <property type="entry name" value="BLL6612 PROTEIN"/>
    <property type="match status" value="1"/>
</dbReference>
<dbReference type="Gene3D" id="1.10.1740.10">
    <property type="match status" value="1"/>
</dbReference>
<keyword evidence="3" id="KW-0731">Sigma factor</keyword>
<dbReference type="SUPFAM" id="SSF88946">
    <property type="entry name" value="Sigma2 domain of RNA polymerase sigma factors"/>
    <property type="match status" value="1"/>
</dbReference>
<dbReference type="InterPro" id="IPR013325">
    <property type="entry name" value="RNA_pol_sigma_r2"/>
</dbReference>
<dbReference type="Proteomes" id="UP001597277">
    <property type="component" value="Unassembled WGS sequence"/>
</dbReference>
<dbReference type="InterPro" id="IPR013324">
    <property type="entry name" value="RNA_pol_sigma_r3/r4-like"/>
</dbReference>
<comment type="similarity">
    <text evidence="1">Belongs to the sigma-70 factor family. ECF subfamily.</text>
</comment>
<evidence type="ECO:0000259" key="7">
    <source>
        <dbReference type="Pfam" id="PF20239"/>
    </source>
</evidence>
<proteinExistence type="inferred from homology"/>
<dbReference type="EMBL" id="JBHUEE010000003">
    <property type="protein sequence ID" value="MFD1717632.1"/>
    <property type="molecule type" value="Genomic_DNA"/>
</dbReference>
<dbReference type="InterPro" id="IPR046531">
    <property type="entry name" value="DUF6596"/>
</dbReference>
<sequence length="413" mass="44520">MTRLEDLLREEWGRLLALLVARYRRLDLAEDALADAFEAAARTWPAEGEPDNGAAWLLTAARRRVLDRLRSEEVLVRRMPLLAVDADVTAGAQRVMADTGEEIVDERLRLVLLCTHPTLSREAASALTLRLVLGVPTADIARLFLQSTSTMAARLTRARKKLSGARFEVPTGAVLAGRVTAVADVAYLAFTAGYAPGSGPDVLRAELAGEAIRLLRVLRDVLPPDHAAGDLDALLALLLLQHSRRDARVREGRLVLLPDQDRSRWRHDEIAEALDLLAPLATTPASPYLVQALIAAEHAVAPSQQATAWHRIVERYDELLGLGDSPVVRLNRAVALAEVAGPRAGLEALEGIALPGHRLPAARGELLARAGETDAAIRALDAAIAVCANQAERDHLISRRDRLGAGPSSTGPL</sequence>